<protein>
    <recommendedName>
        <fullName evidence="2">Phospholipid/glycerol acyltransferase domain-containing protein</fullName>
    </recommendedName>
</protein>
<proteinExistence type="predicted"/>
<feature type="non-terminal residue" evidence="1">
    <location>
        <position position="119"/>
    </location>
</feature>
<reference evidence="1" key="1">
    <citation type="submission" date="2018-05" db="EMBL/GenBank/DDBJ databases">
        <authorList>
            <person name="Lanie J.A."/>
            <person name="Ng W.-L."/>
            <person name="Kazmierczak K.M."/>
            <person name="Andrzejewski T.M."/>
            <person name="Davidsen T.M."/>
            <person name="Wayne K.J."/>
            <person name="Tettelin H."/>
            <person name="Glass J.I."/>
            <person name="Rusch D."/>
            <person name="Podicherti R."/>
            <person name="Tsui H.-C.T."/>
            <person name="Winkler M.E."/>
        </authorList>
    </citation>
    <scope>NUCLEOTIDE SEQUENCE</scope>
</reference>
<name>A0A382XDE1_9ZZZZ</name>
<dbReference type="AlphaFoldDB" id="A0A382XDE1"/>
<organism evidence="1">
    <name type="scientific">marine metagenome</name>
    <dbReference type="NCBI Taxonomy" id="408172"/>
    <lineage>
        <taxon>unclassified sequences</taxon>
        <taxon>metagenomes</taxon>
        <taxon>ecological metagenomes</taxon>
    </lineage>
</organism>
<dbReference type="EMBL" id="UINC01166953">
    <property type="protein sequence ID" value="SVD69186.1"/>
    <property type="molecule type" value="Genomic_DNA"/>
</dbReference>
<gene>
    <name evidence="1" type="ORF">METZ01_LOCUS422040</name>
</gene>
<accession>A0A382XDE1</accession>
<sequence>MIPEGNIDLEGIRSFGRNLDRVGRLYFRYEMRGMHRVPEGGTLIAGNHSGGKLPIDMFLFGIAWHQHFDYQRPVYTLAHDILFKGAPWLTEKLRSIGVVQACTENADRLLTNGQSLLVL</sequence>
<evidence type="ECO:0000313" key="1">
    <source>
        <dbReference type="EMBL" id="SVD69186.1"/>
    </source>
</evidence>
<evidence type="ECO:0008006" key="2">
    <source>
        <dbReference type="Google" id="ProtNLM"/>
    </source>
</evidence>